<name>A0A445G214_GLYSO</name>
<evidence type="ECO:0000313" key="1">
    <source>
        <dbReference type="EMBL" id="RZB55147.1"/>
    </source>
</evidence>
<keyword evidence="2" id="KW-1185">Reference proteome</keyword>
<gene>
    <name evidence="1" type="ORF">D0Y65_044833</name>
</gene>
<dbReference type="Proteomes" id="UP000289340">
    <property type="component" value="Chromosome 17"/>
</dbReference>
<organism evidence="1 2">
    <name type="scientific">Glycine soja</name>
    <name type="common">Wild soybean</name>
    <dbReference type="NCBI Taxonomy" id="3848"/>
    <lineage>
        <taxon>Eukaryota</taxon>
        <taxon>Viridiplantae</taxon>
        <taxon>Streptophyta</taxon>
        <taxon>Embryophyta</taxon>
        <taxon>Tracheophyta</taxon>
        <taxon>Spermatophyta</taxon>
        <taxon>Magnoliopsida</taxon>
        <taxon>eudicotyledons</taxon>
        <taxon>Gunneridae</taxon>
        <taxon>Pentapetalae</taxon>
        <taxon>rosids</taxon>
        <taxon>fabids</taxon>
        <taxon>Fabales</taxon>
        <taxon>Fabaceae</taxon>
        <taxon>Papilionoideae</taxon>
        <taxon>50 kb inversion clade</taxon>
        <taxon>NPAAA clade</taxon>
        <taxon>indigoferoid/millettioid clade</taxon>
        <taxon>Phaseoleae</taxon>
        <taxon>Glycine</taxon>
        <taxon>Glycine subgen. Soja</taxon>
    </lineage>
</organism>
<sequence>MENRFARMDEEVHRRSQSNQTFTCRCELQTPHCNAVVRPEKLVVSNCGVKTPLPTLQASNKTYTTSTNIIVMMA</sequence>
<protein>
    <submittedName>
        <fullName evidence="1">Uncharacterized protein</fullName>
    </submittedName>
</protein>
<reference evidence="1 2" key="1">
    <citation type="submission" date="2018-09" db="EMBL/GenBank/DDBJ databases">
        <title>A high-quality reference genome of wild soybean provides a powerful tool to mine soybean genomes.</title>
        <authorList>
            <person name="Xie M."/>
            <person name="Chung C.Y.L."/>
            <person name="Li M.-W."/>
            <person name="Wong F.-L."/>
            <person name="Chan T.-F."/>
            <person name="Lam H.-M."/>
        </authorList>
    </citation>
    <scope>NUCLEOTIDE SEQUENCE [LARGE SCALE GENOMIC DNA]</scope>
    <source>
        <strain evidence="2">cv. W05</strain>
        <tissue evidence="1">Hypocotyl of etiolated seedlings</tissue>
    </source>
</reference>
<dbReference type="EMBL" id="QZWG01000017">
    <property type="protein sequence ID" value="RZB55147.1"/>
    <property type="molecule type" value="Genomic_DNA"/>
</dbReference>
<evidence type="ECO:0000313" key="2">
    <source>
        <dbReference type="Proteomes" id="UP000289340"/>
    </source>
</evidence>
<proteinExistence type="predicted"/>
<accession>A0A445G214</accession>
<comment type="caution">
    <text evidence="1">The sequence shown here is derived from an EMBL/GenBank/DDBJ whole genome shotgun (WGS) entry which is preliminary data.</text>
</comment>
<dbReference type="AlphaFoldDB" id="A0A445G214"/>